<name>A0A540L908_MALBA</name>
<evidence type="ECO:0000313" key="5">
    <source>
        <dbReference type="Proteomes" id="UP000315295"/>
    </source>
</evidence>
<dbReference type="Proteomes" id="UP000315295">
    <property type="component" value="Unassembled WGS sequence"/>
</dbReference>
<protein>
    <recommendedName>
        <fullName evidence="3">Ubiquitin-like protease family profile domain-containing protein</fullName>
    </recommendedName>
</protein>
<evidence type="ECO:0000256" key="1">
    <source>
        <dbReference type="ARBA" id="ARBA00022670"/>
    </source>
</evidence>
<evidence type="ECO:0000313" key="4">
    <source>
        <dbReference type="EMBL" id="TQD82799.1"/>
    </source>
</evidence>
<dbReference type="AlphaFoldDB" id="A0A540L908"/>
<organism evidence="4 5">
    <name type="scientific">Malus baccata</name>
    <name type="common">Siberian crab apple</name>
    <name type="synonym">Pyrus baccata</name>
    <dbReference type="NCBI Taxonomy" id="106549"/>
    <lineage>
        <taxon>Eukaryota</taxon>
        <taxon>Viridiplantae</taxon>
        <taxon>Streptophyta</taxon>
        <taxon>Embryophyta</taxon>
        <taxon>Tracheophyta</taxon>
        <taxon>Spermatophyta</taxon>
        <taxon>Magnoliopsida</taxon>
        <taxon>eudicotyledons</taxon>
        <taxon>Gunneridae</taxon>
        <taxon>Pentapetalae</taxon>
        <taxon>rosids</taxon>
        <taxon>fabids</taxon>
        <taxon>Rosales</taxon>
        <taxon>Rosaceae</taxon>
        <taxon>Amygdaloideae</taxon>
        <taxon>Maleae</taxon>
        <taxon>Malus</taxon>
    </lineage>
</organism>
<dbReference type="Gene3D" id="3.40.395.10">
    <property type="entry name" value="Adenoviral Proteinase, Chain A"/>
    <property type="match status" value="1"/>
</dbReference>
<dbReference type="GO" id="GO:0006508">
    <property type="term" value="P:proteolysis"/>
    <property type="evidence" value="ECO:0007669"/>
    <property type="project" value="UniProtKB-KW"/>
</dbReference>
<keyword evidence="5" id="KW-1185">Reference proteome</keyword>
<feature type="domain" description="Ubiquitin-like protease family profile" evidence="3">
    <location>
        <begin position="50"/>
        <end position="104"/>
    </location>
</feature>
<accession>A0A540L908</accession>
<dbReference type="GO" id="GO:0008234">
    <property type="term" value="F:cysteine-type peptidase activity"/>
    <property type="evidence" value="ECO:0007669"/>
    <property type="project" value="InterPro"/>
</dbReference>
<dbReference type="InterPro" id="IPR003653">
    <property type="entry name" value="Peptidase_C48_C"/>
</dbReference>
<gene>
    <name evidence="4" type="ORF">C1H46_031629</name>
</gene>
<keyword evidence="2" id="KW-0378">Hydrolase</keyword>
<reference evidence="4 5" key="1">
    <citation type="journal article" date="2019" name="G3 (Bethesda)">
        <title>Sequencing of a Wild Apple (Malus baccata) Genome Unravels the Differences Between Cultivated and Wild Apple Species Regarding Disease Resistance and Cold Tolerance.</title>
        <authorList>
            <person name="Chen X."/>
        </authorList>
    </citation>
    <scope>NUCLEOTIDE SEQUENCE [LARGE SCALE GENOMIC DNA]</scope>
    <source>
        <strain evidence="5">cv. Shandingzi</strain>
        <tissue evidence="4">Leaves</tissue>
    </source>
</reference>
<dbReference type="EMBL" id="VIEB01000707">
    <property type="protein sequence ID" value="TQD82799.1"/>
    <property type="molecule type" value="Genomic_DNA"/>
</dbReference>
<comment type="caution">
    <text evidence="4">The sequence shown here is derived from an EMBL/GenBank/DDBJ whole genome shotgun (WGS) entry which is preliminary data.</text>
</comment>
<evidence type="ECO:0000256" key="2">
    <source>
        <dbReference type="ARBA" id="ARBA00022801"/>
    </source>
</evidence>
<dbReference type="Pfam" id="PF02902">
    <property type="entry name" value="Peptidase_C48"/>
    <property type="match status" value="1"/>
</dbReference>
<keyword evidence="1" id="KW-0645">Protease</keyword>
<sequence length="129" mass="14696">MTFAPLQGFIVTNPMIWRLSLPTSGFLLSIFLKDLVLLGRVAKPVERGEEQTLAHHRKSKVPTATQRGDCSIFTLKVIGFLFCGLPLDRITVANVPKYRLRMVINMLHRLHNVQCVVHDSNLWLTINFL</sequence>
<evidence type="ECO:0000259" key="3">
    <source>
        <dbReference type="Pfam" id="PF02902"/>
    </source>
</evidence>
<proteinExistence type="predicted"/>